<keyword evidence="2" id="KW-1185">Reference proteome</keyword>
<organism evidence="1 2">
    <name type="scientific">Podarcis lilfordi</name>
    <name type="common">Lilford's wall lizard</name>
    <dbReference type="NCBI Taxonomy" id="74358"/>
    <lineage>
        <taxon>Eukaryota</taxon>
        <taxon>Metazoa</taxon>
        <taxon>Chordata</taxon>
        <taxon>Craniata</taxon>
        <taxon>Vertebrata</taxon>
        <taxon>Euteleostomi</taxon>
        <taxon>Lepidosauria</taxon>
        <taxon>Squamata</taxon>
        <taxon>Bifurcata</taxon>
        <taxon>Unidentata</taxon>
        <taxon>Episquamata</taxon>
        <taxon>Laterata</taxon>
        <taxon>Lacertibaenia</taxon>
        <taxon>Lacertidae</taxon>
        <taxon>Podarcis</taxon>
    </lineage>
</organism>
<accession>A0AA35LNC8</accession>
<reference evidence="1" key="1">
    <citation type="submission" date="2022-12" db="EMBL/GenBank/DDBJ databases">
        <authorList>
            <person name="Alioto T."/>
            <person name="Alioto T."/>
            <person name="Gomez Garrido J."/>
        </authorList>
    </citation>
    <scope>NUCLEOTIDE SEQUENCE</scope>
</reference>
<sequence length="109" mass="12260">MWLFSAGSRGSLPTWRQEDSINSGQKRLLRHQTMKEAGVNQPLEFVGRGLGNQQQPSGAGKPSKIRRFFSHTSLWKSSSSCKEPDKEFGLTRWIITSSWRVGLPKSNIA</sequence>
<proteinExistence type="predicted"/>
<evidence type="ECO:0000313" key="1">
    <source>
        <dbReference type="EMBL" id="CAI5798719.1"/>
    </source>
</evidence>
<name>A0AA35LNC8_9SAUR</name>
<dbReference type="EMBL" id="OX395144">
    <property type="protein sequence ID" value="CAI5798719.1"/>
    <property type="molecule type" value="Genomic_DNA"/>
</dbReference>
<evidence type="ECO:0000313" key="2">
    <source>
        <dbReference type="Proteomes" id="UP001178461"/>
    </source>
</evidence>
<dbReference type="AlphaFoldDB" id="A0AA35LNC8"/>
<protein>
    <submittedName>
        <fullName evidence="1">Uncharacterized protein</fullName>
    </submittedName>
</protein>
<gene>
    <name evidence="1" type="ORF">PODLI_1B042220</name>
</gene>
<dbReference type="Proteomes" id="UP001178461">
    <property type="component" value="Chromosome 18"/>
</dbReference>